<name>A0A7W6FPD4_9SPHN</name>
<organism evidence="6 7">
    <name type="scientific">Sphingobium jiangsuense</name>
    <dbReference type="NCBI Taxonomy" id="870476"/>
    <lineage>
        <taxon>Bacteria</taxon>
        <taxon>Pseudomonadati</taxon>
        <taxon>Pseudomonadota</taxon>
        <taxon>Alphaproteobacteria</taxon>
        <taxon>Sphingomonadales</taxon>
        <taxon>Sphingomonadaceae</taxon>
        <taxon>Sphingobium</taxon>
    </lineage>
</organism>
<dbReference type="GO" id="GO:0004065">
    <property type="term" value="F:arylsulfatase activity"/>
    <property type="evidence" value="ECO:0007669"/>
    <property type="project" value="TreeGrafter"/>
</dbReference>
<keyword evidence="2" id="KW-0479">Metal-binding</keyword>
<dbReference type="InterPro" id="IPR050738">
    <property type="entry name" value="Sulfatase"/>
</dbReference>
<evidence type="ECO:0000259" key="5">
    <source>
        <dbReference type="Pfam" id="PF00884"/>
    </source>
</evidence>
<dbReference type="EMBL" id="JACIDT010000002">
    <property type="protein sequence ID" value="MBB3924929.1"/>
    <property type="molecule type" value="Genomic_DNA"/>
</dbReference>
<dbReference type="Pfam" id="PF00884">
    <property type="entry name" value="Sulfatase"/>
    <property type="match status" value="1"/>
</dbReference>
<dbReference type="RefSeq" id="WP_188070500.1">
    <property type="nucleotide sequence ID" value="NZ_BSPS01000014.1"/>
</dbReference>
<evidence type="ECO:0000256" key="2">
    <source>
        <dbReference type="ARBA" id="ARBA00022723"/>
    </source>
</evidence>
<dbReference type="Gene3D" id="3.40.720.10">
    <property type="entry name" value="Alkaline Phosphatase, subunit A"/>
    <property type="match status" value="1"/>
</dbReference>
<dbReference type="InterPro" id="IPR006311">
    <property type="entry name" value="TAT_signal"/>
</dbReference>
<dbReference type="InterPro" id="IPR017850">
    <property type="entry name" value="Alkaline_phosphatase_core_sf"/>
</dbReference>
<dbReference type="InterPro" id="IPR000917">
    <property type="entry name" value="Sulfatase_N"/>
</dbReference>
<gene>
    <name evidence="6" type="ORF">GGR43_000630</name>
</gene>
<dbReference type="AlphaFoldDB" id="A0A7W6FPD4"/>
<dbReference type="Gene3D" id="3.30.1120.10">
    <property type="match status" value="1"/>
</dbReference>
<reference evidence="6 7" key="1">
    <citation type="submission" date="2020-08" db="EMBL/GenBank/DDBJ databases">
        <title>Genomic Encyclopedia of Type Strains, Phase IV (KMG-IV): sequencing the most valuable type-strain genomes for metagenomic binning, comparative biology and taxonomic classification.</title>
        <authorList>
            <person name="Goeker M."/>
        </authorList>
    </citation>
    <scope>NUCLEOTIDE SEQUENCE [LARGE SCALE GENOMIC DNA]</scope>
    <source>
        <strain evidence="6 7">DSM 26189</strain>
    </source>
</reference>
<evidence type="ECO:0000313" key="6">
    <source>
        <dbReference type="EMBL" id="MBB3924929.1"/>
    </source>
</evidence>
<evidence type="ECO:0000256" key="4">
    <source>
        <dbReference type="ARBA" id="ARBA00022837"/>
    </source>
</evidence>
<keyword evidence="3" id="KW-0378">Hydrolase</keyword>
<comment type="caution">
    <text evidence="6">The sequence shown here is derived from an EMBL/GenBank/DDBJ whole genome shotgun (WGS) entry which is preliminary data.</text>
</comment>
<dbReference type="SUPFAM" id="SSF53649">
    <property type="entry name" value="Alkaline phosphatase-like"/>
    <property type="match status" value="1"/>
</dbReference>
<protein>
    <submittedName>
        <fullName evidence="6">Arylsulfatase A-like enzyme</fullName>
    </submittedName>
</protein>
<sequence>MTTLSRRSLIKTSALLTAATLLVPDRVTAQVTGRVTRGGKGKRPNILFILVDDMGYADLSCYGRTDYQTPAIDGLARQGLRFTQAYANSAVCSATRTALITGRYQTRLPVGLEEPLGARDLGLPPEHPTLPSLLRKQGYSTTLVGKWHLGSLPKYGPQQSGYDHFWGIRGGGVDYFTHKIRGQLDLWDDGNKVEQEGHLTDLLADRALRVIDEQAKSNRPFFLSLHFNAPHWPWEGPNDQAEAQRLDARKDPFAIAHFDGGSMKTYAEMVTHLDRRIGSILARLDELGLTDDTIVVFTSDNGGERFSNTWPLTGRKTELLEGGLRVPAIVRWPGHAPAGSTSDQPIMSMDWLPTLLAAAGGAPDPAYPSDGIDLTPFVANPALQQERTLCWRYKNLDQQACRKGQWKYLKILENSFLFNLAEDPTERGNLKDRFPEKFAELKAAYDAWNATMLPLDPASFSHGFTGAELADHYGAKLQSSVGNAPARTH</sequence>
<dbReference type="PROSITE" id="PS51318">
    <property type="entry name" value="TAT"/>
    <property type="match status" value="1"/>
</dbReference>
<dbReference type="PROSITE" id="PS00149">
    <property type="entry name" value="SULFATASE_2"/>
    <property type="match status" value="1"/>
</dbReference>
<dbReference type="GO" id="GO:0046872">
    <property type="term" value="F:metal ion binding"/>
    <property type="evidence" value="ECO:0007669"/>
    <property type="project" value="UniProtKB-KW"/>
</dbReference>
<comment type="similarity">
    <text evidence="1">Belongs to the sulfatase family.</text>
</comment>
<feature type="domain" description="Sulfatase N-terminal" evidence="5">
    <location>
        <begin position="44"/>
        <end position="360"/>
    </location>
</feature>
<evidence type="ECO:0000313" key="7">
    <source>
        <dbReference type="Proteomes" id="UP000571950"/>
    </source>
</evidence>
<evidence type="ECO:0000256" key="1">
    <source>
        <dbReference type="ARBA" id="ARBA00008779"/>
    </source>
</evidence>
<dbReference type="PANTHER" id="PTHR42693">
    <property type="entry name" value="ARYLSULFATASE FAMILY MEMBER"/>
    <property type="match status" value="1"/>
</dbReference>
<dbReference type="InterPro" id="IPR024607">
    <property type="entry name" value="Sulfatase_CS"/>
</dbReference>
<dbReference type="PANTHER" id="PTHR42693:SF53">
    <property type="entry name" value="ENDO-4-O-SULFATASE"/>
    <property type="match status" value="1"/>
</dbReference>
<keyword evidence="7" id="KW-1185">Reference proteome</keyword>
<keyword evidence="4" id="KW-0106">Calcium</keyword>
<accession>A0A7W6FPD4</accession>
<evidence type="ECO:0000256" key="3">
    <source>
        <dbReference type="ARBA" id="ARBA00022801"/>
    </source>
</evidence>
<dbReference type="Proteomes" id="UP000571950">
    <property type="component" value="Unassembled WGS sequence"/>
</dbReference>
<proteinExistence type="inferred from homology"/>